<proteinExistence type="predicted"/>
<organism evidence="2 3">
    <name type="scientific">Streptomyces minutiscleroticus</name>
    <dbReference type="NCBI Taxonomy" id="68238"/>
    <lineage>
        <taxon>Bacteria</taxon>
        <taxon>Bacillati</taxon>
        <taxon>Actinomycetota</taxon>
        <taxon>Actinomycetes</taxon>
        <taxon>Kitasatosporales</taxon>
        <taxon>Streptomycetaceae</taxon>
        <taxon>Streptomyces</taxon>
    </lineage>
</organism>
<dbReference type="RefSeq" id="WP_190194230.1">
    <property type="nucleotide sequence ID" value="NZ_BMVU01000055.1"/>
</dbReference>
<evidence type="ECO:0008006" key="4">
    <source>
        <dbReference type="Google" id="ProtNLM"/>
    </source>
</evidence>
<feature type="signal peptide" evidence="1">
    <location>
        <begin position="1"/>
        <end position="32"/>
    </location>
</feature>
<accession>A0A918U723</accession>
<sequence length="157" mass="16205">MRFGRTAWRSAVTAAVVAAGLISVAASPTASAAGRTTIGEAAGAAQATRAVPYRDIGDSAYTGFLGGQVTFTQIDSRTVLMTGQFNEGFYEGEACLLHVGDLPAVTFQEIGATINPPGTSAFEHQFKDTTTDDVTGVQLRVVCDDNVIGTSDATVPA</sequence>
<keyword evidence="3" id="KW-1185">Reference proteome</keyword>
<dbReference type="Proteomes" id="UP000619244">
    <property type="component" value="Unassembled WGS sequence"/>
</dbReference>
<protein>
    <recommendedName>
        <fullName evidence="4">Secreted protein</fullName>
    </recommendedName>
</protein>
<comment type="caution">
    <text evidence="2">The sequence shown here is derived from an EMBL/GenBank/DDBJ whole genome shotgun (WGS) entry which is preliminary data.</text>
</comment>
<evidence type="ECO:0000313" key="3">
    <source>
        <dbReference type="Proteomes" id="UP000619244"/>
    </source>
</evidence>
<evidence type="ECO:0000256" key="1">
    <source>
        <dbReference type="SAM" id="SignalP"/>
    </source>
</evidence>
<gene>
    <name evidence="2" type="ORF">GCM10010358_68430</name>
</gene>
<dbReference type="EMBL" id="BMVU01000055">
    <property type="protein sequence ID" value="GGY05330.1"/>
    <property type="molecule type" value="Genomic_DNA"/>
</dbReference>
<reference evidence="2" key="1">
    <citation type="journal article" date="2014" name="Int. J. Syst. Evol. Microbiol.">
        <title>Complete genome sequence of Corynebacterium casei LMG S-19264T (=DSM 44701T), isolated from a smear-ripened cheese.</title>
        <authorList>
            <consortium name="US DOE Joint Genome Institute (JGI-PGF)"/>
            <person name="Walter F."/>
            <person name="Albersmeier A."/>
            <person name="Kalinowski J."/>
            <person name="Ruckert C."/>
        </authorList>
    </citation>
    <scope>NUCLEOTIDE SEQUENCE</scope>
    <source>
        <strain evidence="2">JCM 4790</strain>
    </source>
</reference>
<feature type="chain" id="PRO_5037479908" description="Secreted protein" evidence="1">
    <location>
        <begin position="33"/>
        <end position="157"/>
    </location>
</feature>
<keyword evidence="1" id="KW-0732">Signal</keyword>
<evidence type="ECO:0000313" key="2">
    <source>
        <dbReference type="EMBL" id="GGY05330.1"/>
    </source>
</evidence>
<reference evidence="2" key="2">
    <citation type="submission" date="2020-09" db="EMBL/GenBank/DDBJ databases">
        <authorList>
            <person name="Sun Q."/>
            <person name="Ohkuma M."/>
        </authorList>
    </citation>
    <scope>NUCLEOTIDE SEQUENCE</scope>
    <source>
        <strain evidence="2">JCM 4790</strain>
    </source>
</reference>
<name>A0A918U723_9ACTN</name>
<dbReference type="AlphaFoldDB" id="A0A918U723"/>